<proteinExistence type="predicted"/>
<feature type="transmembrane region" description="Helical" evidence="6">
    <location>
        <begin position="234"/>
        <end position="261"/>
    </location>
</feature>
<evidence type="ECO:0000313" key="9">
    <source>
        <dbReference type="Proteomes" id="UP001153148"/>
    </source>
</evidence>
<keyword evidence="2" id="KW-0813">Transport</keyword>
<accession>A0ABN7NT09</accession>
<keyword evidence="4 6" id="KW-1133">Transmembrane helix</keyword>
<feature type="domain" description="Major facilitator superfamily (MFS) profile" evidence="7">
    <location>
        <begin position="110"/>
        <end position="565"/>
    </location>
</feature>
<name>A0ABN7NT09_TIMPD</name>
<dbReference type="InterPro" id="IPR011701">
    <property type="entry name" value="MFS"/>
</dbReference>
<dbReference type="InterPro" id="IPR036259">
    <property type="entry name" value="MFS_trans_sf"/>
</dbReference>
<feature type="transmembrane region" description="Helical" evidence="6">
    <location>
        <begin position="200"/>
        <end position="222"/>
    </location>
</feature>
<evidence type="ECO:0000313" key="8">
    <source>
        <dbReference type="EMBL" id="CAG2056141.1"/>
    </source>
</evidence>
<dbReference type="Proteomes" id="UP001153148">
    <property type="component" value="Unassembled WGS sequence"/>
</dbReference>
<dbReference type="PANTHER" id="PTHR23511:SF35">
    <property type="entry name" value="MAJOR FACILITATOR SUPERFAMILY (MFS) PROFILE DOMAIN-CONTAINING PROTEIN"/>
    <property type="match status" value="1"/>
</dbReference>
<feature type="transmembrane region" description="Helical" evidence="6">
    <location>
        <begin position="109"/>
        <end position="127"/>
    </location>
</feature>
<comment type="subcellular location">
    <subcellularLocation>
        <location evidence="1">Membrane</location>
        <topology evidence="1">Multi-pass membrane protein</topology>
    </subcellularLocation>
</comment>
<protein>
    <recommendedName>
        <fullName evidence="7">Major facilitator superfamily (MFS) profile domain-containing protein</fullName>
    </recommendedName>
</protein>
<evidence type="ECO:0000259" key="7">
    <source>
        <dbReference type="PROSITE" id="PS50850"/>
    </source>
</evidence>
<evidence type="ECO:0000256" key="2">
    <source>
        <dbReference type="ARBA" id="ARBA00022448"/>
    </source>
</evidence>
<dbReference type="EMBL" id="CAJPIN010003422">
    <property type="protein sequence ID" value="CAG2056141.1"/>
    <property type="molecule type" value="Genomic_DNA"/>
</dbReference>
<dbReference type="Pfam" id="PF07690">
    <property type="entry name" value="MFS_1"/>
    <property type="match status" value="1"/>
</dbReference>
<evidence type="ECO:0000256" key="3">
    <source>
        <dbReference type="ARBA" id="ARBA00022692"/>
    </source>
</evidence>
<reference evidence="8" key="1">
    <citation type="submission" date="2021-03" db="EMBL/GenBank/DDBJ databases">
        <authorList>
            <person name="Tran Van P."/>
        </authorList>
    </citation>
    <scope>NUCLEOTIDE SEQUENCE</scope>
</reference>
<dbReference type="SUPFAM" id="SSF103473">
    <property type="entry name" value="MFS general substrate transporter"/>
    <property type="match status" value="1"/>
</dbReference>
<evidence type="ECO:0000256" key="5">
    <source>
        <dbReference type="ARBA" id="ARBA00023136"/>
    </source>
</evidence>
<organism evidence="8 9">
    <name type="scientific">Timema podura</name>
    <name type="common">Walking stick</name>
    <dbReference type="NCBI Taxonomy" id="61482"/>
    <lineage>
        <taxon>Eukaryota</taxon>
        <taxon>Metazoa</taxon>
        <taxon>Ecdysozoa</taxon>
        <taxon>Arthropoda</taxon>
        <taxon>Hexapoda</taxon>
        <taxon>Insecta</taxon>
        <taxon>Pterygota</taxon>
        <taxon>Neoptera</taxon>
        <taxon>Polyneoptera</taxon>
        <taxon>Phasmatodea</taxon>
        <taxon>Timematodea</taxon>
        <taxon>Timematoidea</taxon>
        <taxon>Timematidae</taxon>
        <taxon>Timema</taxon>
    </lineage>
</organism>
<keyword evidence="9" id="KW-1185">Reference proteome</keyword>
<sequence>MDLTSKEWRVRGFAHDITVQNHELQLAGVQGSTADDQSCFAVPVDKVLLQRPLILLWSFARQASFIVPGAIYSSSKNESASLIDVCILDQFKVSSHTYMSIEHGKFHNTLLFVCGLGQIAMVCQLYLSSYLLPAAQCDFQMTAQEKGLLNSISYAGVILSSPLWGFLADTQGRKKILILSLAADGIIGVLSSFAPTYGIFLAFRFFNGFFICSPAAVVYAYLGEFHNATTRPKAIILVSVFLPMGVVALPGLAWLVIPLTWNFVLLGITFNSWRLFVVLCALPSLITCLLIHNLLPESPKFLINQGKIDEALQVLKTMYVINTGNTASKYKFYRIVYYHSPLLAYFSPLDGTYMRYGAVPIDRGKSPLDRTGRSGGGNLFIFNSILLWLPEVFNNMASYSLSHDGQTTTICESMSGFVIVQTATNSTTNYNSSNSSTNISWWTGDDIFVTESYLNSSWPSGNNVTQLTPCITTVNPATFQNTLIIGGGMGVINLAIGYIVKWTGRKIISCPCDTNFPSVIFLFLCRDLPLAGSLGLSASTSRSTELSKIHPLLQGHSSIQSLGRV</sequence>
<feature type="transmembrane region" description="Helical" evidence="6">
    <location>
        <begin position="176"/>
        <end position="194"/>
    </location>
</feature>
<feature type="transmembrane region" description="Helical" evidence="6">
    <location>
        <begin position="147"/>
        <end position="167"/>
    </location>
</feature>
<evidence type="ECO:0000256" key="4">
    <source>
        <dbReference type="ARBA" id="ARBA00022989"/>
    </source>
</evidence>
<gene>
    <name evidence="8" type="ORF">TPAB3V08_LOCUS3136</name>
</gene>
<evidence type="ECO:0000256" key="6">
    <source>
        <dbReference type="SAM" id="Phobius"/>
    </source>
</evidence>
<feature type="transmembrane region" description="Helical" evidence="6">
    <location>
        <begin position="273"/>
        <end position="295"/>
    </location>
</feature>
<dbReference type="PROSITE" id="PS50850">
    <property type="entry name" value="MFS"/>
    <property type="match status" value="1"/>
</dbReference>
<keyword evidence="5 6" id="KW-0472">Membrane</keyword>
<keyword evidence="3 6" id="KW-0812">Transmembrane</keyword>
<dbReference type="Gene3D" id="1.20.1250.20">
    <property type="entry name" value="MFS general substrate transporter like domains"/>
    <property type="match status" value="1"/>
</dbReference>
<dbReference type="InterPro" id="IPR020846">
    <property type="entry name" value="MFS_dom"/>
</dbReference>
<evidence type="ECO:0000256" key="1">
    <source>
        <dbReference type="ARBA" id="ARBA00004141"/>
    </source>
</evidence>
<comment type="caution">
    <text evidence="8">The sequence shown here is derived from an EMBL/GenBank/DDBJ whole genome shotgun (WGS) entry which is preliminary data.</text>
</comment>
<dbReference type="PANTHER" id="PTHR23511">
    <property type="entry name" value="SYNAPTIC VESICLE GLYCOPROTEIN 2"/>
    <property type="match status" value="1"/>
</dbReference>